<proteinExistence type="predicted"/>
<evidence type="ECO:0000256" key="1">
    <source>
        <dbReference type="SAM" id="MobiDB-lite"/>
    </source>
</evidence>
<organism evidence="2">
    <name type="scientific">Arundo donax</name>
    <name type="common">Giant reed</name>
    <name type="synonym">Donax arundinaceus</name>
    <dbReference type="NCBI Taxonomy" id="35708"/>
    <lineage>
        <taxon>Eukaryota</taxon>
        <taxon>Viridiplantae</taxon>
        <taxon>Streptophyta</taxon>
        <taxon>Embryophyta</taxon>
        <taxon>Tracheophyta</taxon>
        <taxon>Spermatophyta</taxon>
        <taxon>Magnoliopsida</taxon>
        <taxon>Liliopsida</taxon>
        <taxon>Poales</taxon>
        <taxon>Poaceae</taxon>
        <taxon>PACMAD clade</taxon>
        <taxon>Arundinoideae</taxon>
        <taxon>Arundineae</taxon>
        <taxon>Arundo</taxon>
    </lineage>
</organism>
<reference evidence="2" key="1">
    <citation type="submission" date="2014-09" db="EMBL/GenBank/DDBJ databases">
        <authorList>
            <person name="Magalhaes I.L.F."/>
            <person name="Oliveira U."/>
            <person name="Santos F.R."/>
            <person name="Vidigal T.H.D.A."/>
            <person name="Brescovit A.D."/>
            <person name="Santos A.J."/>
        </authorList>
    </citation>
    <scope>NUCLEOTIDE SEQUENCE</scope>
    <source>
        <tissue evidence="2">Shoot tissue taken approximately 20 cm above the soil surface</tissue>
    </source>
</reference>
<dbReference type="EMBL" id="GBRH01269008">
    <property type="protein sequence ID" value="JAD28887.1"/>
    <property type="molecule type" value="Transcribed_RNA"/>
</dbReference>
<feature type="region of interest" description="Disordered" evidence="1">
    <location>
        <begin position="80"/>
        <end position="99"/>
    </location>
</feature>
<feature type="compositionally biased region" description="Low complexity" evidence="1">
    <location>
        <begin position="25"/>
        <end position="39"/>
    </location>
</feature>
<accession>A0A0A8Z1Z8</accession>
<protein>
    <submittedName>
        <fullName evidence="2">Uncharacterized protein</fullName>
    </submittedName>
</protein>
<reference evidence="2" key="2">
    <citation type="journal article" date="2015" name="Data Brief">
        <title>Shoot transcriptome of the giant reed, Arundo donax.</title>
        <authorList>
            <person name="Barrero R.A."/>
            <person name="Guerrero F.D."/>
            <person name="Moolhuijzen P."/>
            <person name="Goolsby J.A."/>
            <person name="Tidwell J."/>
            <person name="Bellgard S.E."/>
            <person name="Bellgard M.I."/>
        </authorList>
    </citation>
    <scope>NUCLEOTIDE SEQUENCE</scope>
    <source>
        <tissue evidence="2">Shoot tissue taken approximately 20 cm above the soil surface</tissue>
    </source>
</reference>
<name>A0A0A8Z1Z8_ARUDO</name>
<sequence>MRPRADQNRSGRLERIWGRCDHGQSASRSRLARPRSPSSEHACGVGLHAAPSSGFSVVPLHEEAACVEGNITRRRRTAEAAMPEQPHCSPCRAAAAQQI</sequence>
<feature type="region of interest" description="Disordered" evidence="1">
    <location>
        <begin position="22"/>
        <end position="44"/>
    </location>
</feature>
<evidence type="ECO:0000313" key="2">
    <source>
        <dbReference type="EMBL" id="JAD28887.1"/>
    </source>
</evidence>
<dbReference type="AlphaFoldDB" id="A0A0A8Z1Z8"/>